<evidence type="ECO:0000313" key="2">
    <source>
        <dbReference type="EMBL" id="WTW61778.1"/>
    </source>
</evidence>
<evidence type="ECO:0000259" key="1">
    <source>
        <dbReference type="Pfam" id="PF19054"/>
    </source>
</evidence>
<dbReference type="InterPro" id="IPR043917">
    <property type="entry name" value="DUF5753"/>
</dbReference>
<dbReference type="EMBL" id="CP108318">
    <property type="protein sequence ID" value="WTW61778.1"/>
    <property type="molecule type" value="Genomic_DNA"/>
</dbReference>
<accession>A0AAU2V377</accession>
<organism evidence="2">
    <name type="scientific">Streptomyces sp. NBC_00003</name>
    <dbReference type="NCBI Taxonomy" id="2903608"/>
    <lineage>
        <taxon>Bacteria</taxon>
        <taxon>Bacillati</taxon>
        <taxon>Actinomycetota</taxon>
        <taxon>Actinomycetes</taxon>
        <taxon>Kitasatosporales</taxon>
        <taxon>Streptomycetaceae</taxon>
        <taxon>Streptomyces</taxon>
    </lineage>
</organism>
<reference evidence="2" key="1">
    <citation type="submission" date="2022-10" db="EMBL/GenBank/DDBJ databases">
        <title>The complete genomes of actinobacterial strains from the NBC collection.</title>
        <authorList>
            <person name="Joergensen T.S."/>
            <person name="Alvarez Arevalo M."/>
            <person name="Sterndorff E.B."/>
            <person name="Faurdal D."/>
            <person name="Vuksanovic O."/>
            <person name="Mourched A.-S."/>
            <person name="Charusanti P."/>
            <person name="Shaw S."/>
            <person name="Blin K."/>
            <person name="Weber T."/>
        </authorList>
    </citation>
    <scope>NUCLEOTIDE SEQUENCE</scope>
    <source>
        <strain evidence="2">NBC_00003</strain>
    </source>
</reference>
<name>A0AAU2V377_9ACTN</name>
<dbReference type="AlphaFoldDB" id="A0AAU2V377"/>
<feature type="domain" description="DUF5753" evidence="1">
    <location>
        <begin position="89"/>
        <end position="265"/>
    </location>
</feature>
<proteinExistence type="predicted"/>
<dbReference type="Pfam" id="PF19054">
    <property type="entry name" value="DUF5753"/>
    <property type="match status" value="1"/>
</dbReference>
<gene>
    <name evidence="2" type="ORF">OG549_14545</name>
</gene>
<protein>
    <submittedName>
        <fullName evidence="2">DUF5753 domain-containing protein</fullName>
    </submittedName>
</protein>
<sequence>MRLSDSPSGGGGQTIGAGWAAGLLGVPRTNVPNLESGRSGISAARVRTLAANYGCTDEAYIEALAAIPGEREKGWWEAYRDQLPAASLDIAEMEWHSPRLRIAVTIHLPGLFQTADHARAVFAQVVPRLPRADLEARLAHRMDRKQVLEKPDPPRVEAIIHEAALRMEFGGTRTTRAQLRHIVELTERPQLSVRVIPFKAGGFPGSGQSVIYAAGAVPQLDTIELDTTHGAEFHDDVAQLAKYRAQLDELESRALSRDDSRNFMSDLASRL</sequence>